<dbReference type="GO" id="GO:0000911">
    <property type="term" value="P:cytokinesis by cell plate formation"/>
    <property type="evidence" value="ECO:0007669"/>
    <property type="project" value="InterPro"/>
</dbReference>
<dbReference type="PANTHER" id="PTHR31762">
    <property type="entry name" value="FAS-BINDING FACTOR-LIKE PROTEIN"/>
    <property type="match status" value="1"/>
</dbReference>
<sequence length="1097" mass="123491">MDRLRAGSPVYGRQRSGSSTGSSSPGGVSPSHHRSSSTSSAASAAGAPGTSNIRRTQNVAARAAAARLAQVMASQNAAAAAGDDDDDDDYPPPAPGRFGSGRVAHGSNGVSLLGRSARSPSPAVAALGEGVSLEARLLSRKEAALKQREAALKAARESKDGRDGEVTTLRQELESAKEEVASAMDQLKEAESETKALRSMTQRTVLTQEEMLNSLFSILIDKSLKDGVVDVKRVGDRIILVKLVIGDLVLNVISAYAPQVGLNENSKREFWEGLEDMVSSVPVGEKLFIGGDLNGHVGTSSTSFEGVHGGFGFGTRNQEGEEILNFALAYDMFIANSFFRKRTSHLVTFSSGQHTSQIDFVLLRKEDMHACLDCKVIPRECVVTQHKLVVADFRFEIRLQRNKHNKVTRTKWWKLKGDVAQTFKERVIEEGPWAEEGDINIMWRKMAVCIRKIASEEFGLSQGNRREVKDTWWWNEDVQKAIKEKKDCYKRLHHDKCAENIEKYRIAKKSAKRAVSRARGQAFDNLYQRLDTKQGEKDIYRMAKIRERKTRDVNQVKCIKDEANQLLVKNEEIKNRWKEYFNKLFNGGNESSTIELDEPFDDNNRGFVRRIQEYEVKEALKRMKVGKAMGPDGIPIETLEAKGFRLSRSKTEYMKCDFSAMGYEDGDVSLDGQVVPKKDTFRYLGSMLQKDGDIDEDVSHRIKAGWLKWRQAAGVLCDPRVPHKLKGKFYRTAIRPTMLYGAECWPTKRRHVQQLCVAEMRMLRWICGHTRRDRVRNDDIRERVGVAPIEEKLMQHRLRWFGHIQRRSEEAPVHIGIIRRPENVKRGDNVQGRNKLAREMSDVMGEGNIESMLSVEMGLRELSSLKVLSSLLFLDFSKAKLRRGVLDPVHLLPPSSTNPSLTRLVGRAAAASNDMQDVRADIVKDALEHVAADDDGDLVEDAVVVAVGQHRRPSIVRQFTSDFKSPGEPKYLEAFGTTSSTLYNRIYVKFHFYCISLHASPESFQSDLSPEEAEDVSFKQAWLIYFWRRAKTHGVEEDIADDRLQLWIGRNAQAPNSHDAIDVERGLTELRKLGIEQQLWEGSRADIDQASLAMENQ</sequence>
<reference evidence="3" key="1">
    <citation type="submission" date="2015-12" db="EMBL/GenBank/DDBJ databases">
        <title>Update maize B73 reference genome by single molecule sequencing technologies.</title>
        <authorList>
            <consortium name="Maize Genome Sequencing Project"/>
            <person name="Ware D."/>
        </authorList>
    </citation>
    <scope>NUCLEOTIDE SEQUENCE [LARGE SCALE GENOMIC DNA]</scope>
    <source>
        <tissue evidence="3">Seedling</tissue>
    </source>
</reference>
<accession>A0A1D6N2E4</accession>
<dbReference type="InParanoid" id="A0A1D6N2E4"/>
<dbReference type="InterPro" id="IPR036691">
    <property type="entry name" value="Endo/exonu/phosph_ase_sf"/>
</dbReference>
<name>A0A1D6N2E4_MAIZE</name>
<gene>
    <name evidence="3" type="ORF">ZEAMMB73_Zm00001d042262</name>
</gene>
<dbReference type="AlphaFoldDB" id="A0A1D6N2E4"/>
<dbReference type="IntAct" id="A0A1D6N2E4">
    <property type="interactions" value="3"/>
</dbReference>
<feature type="coiled-coil region" evidence="1">
    <location>
        <begin position="138"/>
        <end position="200"/>
    </location>
</feature>
<dbReference type="InterPro" id="IPR040321">
    <property type="entry name" value="SCD2-like"/>
</dbReference>
<dbReference type="Gene3D" id="3.60.10.10">
    <property type="entry name" value="Endonuclease/exonuclease/phosphatase"/>
    <property type="match status" value="1"/>
</dbReference>
<dbReference type="SUPFAM" id="SSF56219">
    <property type="entry name" value="DNase I-like"/>
    <property type="match status" value="1"/>
</dbReference>
<feature type="region of interest" description="Disordered" evidence="2">
    <location>
        <begin position="1"/>
        <end position="120"/>
    </location>
</feature>
<evidence type="ECO:0000256" key="1">
    <source>
        <dbReference type="SAM" id="Coils"/>
    </source>
</evidence>
<proteinExistence type="predicted"/>
<keyword evidence="1" id="KW-0175">Coiled coil</keyword>
<feature type="compositionally biased region" description="Low complexity" evidence="2">
    <location>
        <begin position="60"/>
        <end position="69"/>
    </location>
</feature>
<protein>
    <submittedName>
        <fullName evidence="3">Retrovirus-related Pol polyprotein LINE-1</fullName>
    </submittedName>
</protein>
<dbReference type="PANTHER" id="PTHR31762:SF4">
    <property type="entry name" value="COILED-COIL DOMAIN-CONTAINING PROTEIN SCD2"/>
    <property type="match status" value="1"/>
</dbReference>
<feature type="compositionally biased region" description="Low complexity" evidence="2">
    <location>
        <begin position="15"/>
        <end position="51"/>
    </location>
</feature>
<dbReference type="ExpressionAtlas" id="A0A1D6N2E4">
    <property type="expression patterns" value="baseline"/>
</dbReference>
<organism evidence="3">
    <name type="scientific">Zea mays</name>
    <name type="common">Maize</name>
    <dbReference type="NCBI Taxonomy" id="4577"/>
    <lineage>
        <taxon>Eukaryota</taxon>
        <taxon>Viridiplantae</taxon>
        <taxon>Streptophyta</taxon>
        <taxon>Embryophyta</taxon>
        <taxon>Tracheophyta</taxon>
        <taxon>Spermatophyta</taxon>
        <taxon>Magnoliopsida</taxon>
        <taxon>Liliopsida</taxon>
        <taxon>Poales</taxon>
        <taxon>Poaceae</taxon>
        <taxon>PACMAD clade</taxon>
        <taxon>Panicoideae</taxon>
        <taxon>Andropogonodae</taxon>
        <taxon>Andropogoneae</taxon>
        <taxon>Tripsacinae</taxon>
        <taxon>Zea</taxon>
    </lineage>
</organism>
<evidence type="ECO:0000313" key="3">
    <source>
        <dbReference type="EMBL" id="ONM34886.1"/>
    </source>
</evidence>
<dbReference type="EMBL" id="CM007649">
    <property type="protein sequence ID" value="ONM34886.1"/>
    <property type="molecule type" value="Genomic_DNA"/>
</dbReference>
<evidence type="ECO:0000256" key="2">
    <source>
        <dbReference type="SAM" id="MobiDB-lite"/>
    </source>
</evidence>